<keyword evidence="5" id="KW-0256">Endoplasmic reticulum</keyword>
<feature type="transmembrane region" description="Helical" evidence="5">
    <location>
        <begin position="186"/>
        <end position="206"/>
    </location>
</feature>
<evidence type="ECO:0000256" key="1">
    <source>
        <dbReference type="ARBA" id="ARBA00004141"/>
    </source>
</evidence>
<keyword evidence="4 5" id="KW-0472">Membrane</keyword>
<dbReference type="Pfam" id="PF04140">
    <property type="entry name" value="ICMT"/>
    <property type="match status" value="1"/>
</dbReference>
<keyword evidence="5" id="KW-0489">Methyltransferase</keyword>
<dbReference type="InterPro" id="IPR052527">
    <property type="entry name" value="Metal_cation-efflux_comp"/>
</dbReference>
<proteinExistence type="inferred from homology"/>
<dbReference type="GO" id="GO:0004671">
    <property type="term" value="F:protein C-terminal S-isoprenylcysteine carboxyl O-methyltransferase activity"/>
    <property type="evidence" value="ECO:0007669"/>
    <property type="project" value="UniProtKB-EC"/>
</dbReference>
<evidence type="ECO:0000256" key="2">
    <source>
        <dbReference type="ARBA" id="ARBA00022692"/>
    </source>
</evidence>
<feature type="transmembrane region" description="Helical" evidence="5">
    <location>
        <begin position="80"/>
        <end position="105"/>
    </location>
</feature>
<dbReference type="EMBL" id="KV429047">
    <property type="protein sequence ID" value="KZT71175.1"/>
    <property type="molecule type" value="Genomic_DNA"/>
</dbReference>
<dbReference type="GO" id="GO:0032259">
    <property type="term" value="P:methylation"/>
    <property type="evidence" value="ECO:0007669"/>
    <property type="project" value="UniProtKB-KW"/>
</dbReference>
<dbReference type="OrthoDB" id="422086at2759"/>
<gene>
    <name evidence="6" type="ORF">DAEQUDRAFT_140913</name>
</gene>
<dbReference type="EC" id="2.1.1.100" evidence="5"/>
<keyword evidence="3 5" id="KW-1133">Transmembrane helix</keyword>
<evidence type="ECO:0000256" key="5">
    <source>
        <dbReference type="RuleBase" id="RU362022"/>
    </source>
</evidence>
<protein>
    <recommendedName>
        <fullName evidence="5">Protein-S-isoprenylcysteine O-methyltransferase</fullName>
        <ecNumber evidence="5">2.1.1.100</ecNumber>
    </recommendedName>
</protein>
<dbReference type="PANTHER" id="PTHR43847">
    <property type="entry name" value="BLL3993 PROTEIN"/>
    <property type="match status" value="1"/>
</dbReference>
<comment type="subcellular location">
    <subcellularLocation>
        <location evidence="5">Endoplasmic reticulum membrane</location>
        <topology evidence="5">Multi-pass membrane protein</topology>
    </subcellularLocation>
    <subcellularLocation>
        <location evidence="1">Membrane</location>
        <topology evidence="1">Multi-pass membrane protein</topology>
    </subcellularLocation>
</comment>
<name>A0A165RUK2_9APHY</name>
<comment type="similarity">
    <text evidence="5">Belongs to the class VI-like SAM-binding methyltransferase superfamily. Isoprenylcysteine carboxyl methyltransferase family.</text>
</comment>
<keyword evidence="5" id="KW-0808">Transferase</keyword>
<dbReference type="InterPro" id="IPR007269">
    <property type="entry name" value="ICMT_MeTrfase"/>
</dbReference>
<feature type="transmembrane region" description="Helical" evidence="5">
    <location>
        <begin position="159"/>
        <end position="180"/>
    </location>
</feature>
<organism evidence="6 7">
    <name type="scientific">Daedalea quercina L-15889</name>
    <dbReference type="NCBI Taxonomy" id="1314783"/>
    <lineage>
        <taxon>Eukaryota</taxon>
        <taxon>Fungi</taxon>
        <taxon>Dikarya</taxon>
        <taxon>Basidiomycota</taxon>
        <taxon>Agaricomycotina</taxon>
        <taxon>Agaricomycetes</taxon>
        <taxon>Polyporales</taxon>
        <taxon>Fomitopsis</taxon>
    </lineage>
</organism>
<dbReference type="PANTHER" id="PTHR43847:SF1">
    <property type="entry name" value="BLL3993 PROTEIN"/>
    <property type="match status" value="1"/>
</dbReference>
<dbReference type="GO" id="GO:0005789">
    <property type="term" value="C:endoplasmic reticulum membrane"/>
    <property type="evidence" value="ECO:0007669"/>
    <property type="project" value="UniProtKB-SubCell"/>
</dbReference>
<accession>A0A165RUK2</accession>
<keyword evidence="5" id="KW-0949">S-adenosyl-L-methionine</keyword>
<evidence type="ECO:0000313" key="7">
    <source>
        <dbReference type="Proteomes" id="UP000076727"/>
    </source>
</evidence>
<evidence type="ECO:0000313" key="6">
    <source>
        <dbReference type="EMBL" id="KZT71175.1"/>
    </source>
</evidence>
<dbReference type="AlphaFoldDB" id="A0A165RUK2"/>
<keyword evidence="7" id="KW-1185">Reference proteome</keyword>
<evidence type="ECO:0000256" key="4">
    <source>
        <dbReference type="ARBA" id="ARBA00023136"/>
    </source>
</evidence>
<evidence type="ECO:0000256" key="3">
    <source>
        <dbReference type="ARBA" id="ARBA00022989"/>
    </source>
</evidence>
<keyword evidence="2 5" id="KW-0812">Transmembrane</keyword>
<dbReference type="Gene3D" id="1.20.120.1630">
    <property type="match status" value="1"/>
</dbReference>
<feature type="transmembrane region" description="Helical" evidence="5">
    <location>
        <begin position="125"/>
        <end position="147"/>
    </location>
</feature>
<reference evidence="6 7" key="1">
    <citation type="journal article" date="2016" name="Mol. Biol. Evol.">
        <title>Comparative Genomics of Early-Diverging Mushroom-Forming Fungi Provides Insights into the Origins of Lignocellulose Decay Capabilities.</title>
        <authorList>
            <person name="Nagy L.G."/>
            <person name="Riley R."/>
            <person name="Tritt A."/>
            <person name="Adam C."/>
            <person name="Daum C."/>
            <person name="Floudas D."/>
            <person name="Sun H."/>
            <person name="Yadav J.S."/>
            <person name="Pangilinan J."/>
            <person name="Larsson K.H."/>
            <person name="Matsuura K."/>
            <person name="Barry K."/>
            <person name="Labutti K."/>
            <person name="Kuo R."/>
            <person name="Ohm R.A."/>
            <person name="Bhattacharya S.S."/>
            <person name="Shirouzu T."/>
            <person name="Yoshinaga Y."/>
            <person name="Martin F.M."/>
            <person name="Grigoriev I.V."/>
            <person name="Hibbett D.S."/>
        </authorList>
    </citation>
    <scope>NUCLEOTIDE SEQUENCE [LARGE SCALE GENOMIC DNA]</scope>
    <source>
        <strain evidence="6 7">L-15889</strain>
    </source>
</reference>
<dbReference type="Proteomes" id="UP000076727">
    <property type="component" value="Unassembled WGS sequence"/>
</dbReference>
<comment type="catalytic activity">
    <reaction evidence="5">
        <text>[protein]-C-terminal S-[(2E,6E)-farnesyl]-L-cysteine + S-adenosyl-L-methionine = [protein]-C-terminal S-[(2E,6E)-farnesyl]-L-cysteine methyl ester + S-adenosyl-L-homocysteine</text>
        <dbReference type="Rhea" id="RHEA:21672"/>
        <dbReference type="Rhea" id="RHEA-COMP:12125"/>
        <dbReference type="Rhea" id="RHEA-COMP:12126"/>
        <dbReference type="ChEBI" id="CHEBI:57856"/>
        <dbReference type="ChEBI" id="CHEBI:59789"/>
        <dbReference type="ChEBI" id="CHEBI:90510"/>
        <dbReference type="ChEBI" id="CHEBI:90511"/>
        <dbReference type="EC" id="2.1.1.100"/>
    </reaction>
</comment>
<sequence length="322" mass="34355">MSVMGFTAPVWGLASSADVDPSTAQALVKIAALLVTGLSVHVSLSPPNPPAPPKVRLAAARKTFFERCVRWVTFCSKMMVWIGTILDILATTSLAFPSVSFAPLMSSLLCPSHKALPYPESPPHSSLLTASPLLLLGALATLFGAVLRLACFRALGPLFTFELAITPSHSLVTTGPYAWVRHPSYTGIYLTLLGASAVGLAPGAWLRECALRFGACAASIGRSVNATVADNTSWSVHAESIVSTPEFVVAFPARACVHVSGLGVGTALAWLVLAFWSAKVAYALQSTNKRLRTEDTELRNAFGAVWDDYAERTRWRLLPGVF</sequence>